<dbReference type="PANTHER" id="PTHR46060:SF2">
    <property type="entry name" value="HISTONE-LYSINE N-METHYLTRANSFERASE SETMAR"/>
    <property type="match status" value="1"/>
</dbReference>
<dbReference type="PANTHER" id="PTHR46060">
    <property type="entry name" value="MARINER MOS1 TRANSPOSASE-LIKE PROTEIN"/>
    <property type="match status" value="1"/>
</dbReference>
<dbReference type="GO" id="GO:0003690">
    <property type="term" value="F:double-stranded DNA binding"/>
    <property type="evidence" value="ECO:0007669"/>
    <property type="project" value="TreeGrafter"/>
</dbReference>
<dbReference type="EMBL" id="BGPR01022865">
    <property type="protein sequence ID" value="GBN89586.1"/>
    <property type="molecule type" value="Genomic_DNA"/>
</dbReference>
<dbReference type="AlphaFoldDB" id="A0A4Y2SQ35"/>
<dbReference type="GO" id="GO:0035861">
    <property type="term" value="C:site of double-strand break"/>
    <property type="evidence" value="ECO:0007669"/>
    <property type="project" value="TreeGrafter"/>
</dbReference>
<dbReference type="GO" id="GO:0003697">
    <property type="term" value="F:single-stranded DNA binding"/>
    <property type="evidence" value="ECO:0007669"/>
    <property type="project" value="TreeGrafter"/>
</dbReference>
<reference evidence="1 2" key="1">
    <citation type="journal article" date="2019" name="Sci. Rep.">
        <title>Orb-weaving spider Araneus ventricosus genome elucidates the spidroin gene catalogue.</title>
        <authorList>
            <person name="Kono N."/>
            <person name="Nakamura H."/>
            <person name="Ohtoshi R."/>
            <person name="Moran D.A.P."/>
            <person name="Shinohara A."/>
            <person name="Yoshida Y."/>
            <person name="Fujiwara M."/>
            <person name="Mori M."/>
            <person name="Tomita M."/>
            <person name="Arakawa K."/>
        </authorList>
    </citation>
    <scope>NUCLEOTIDE SEQUENCE [LARGE SCALE GENOMIC DNA]</scope>
</reference>
<dbReference type="GO" id="GO:0015074">
    <property type="term" value="P:DNA integration"/>
    <property type="evidence" value="ECO:0007669"/>
    <property type="project" value="TreeGrafter"/>
</dbReference>
<organism evidence="1 2">
    <name type="scientific">Araneus ventricosus</name>
    <name type="common">Orbweaver spider</name>
    <name type="synonym">Epeira ventricosa</name>
    <dbReference type="NCBI Taxonomy" id="182803"/>
    <lineage>
        <taxon>Eukaryota</taxon>
        <taxon>Metazoa</taxon>
        <taxon>Ecdysozoa</taxon>
        <taxon>Arthropoda</taxon>
        <taxon>Chelicerata</taxon>
        <taxon>Arachnida</taxon>
        <taxon>Araneae</taxon>
        <taxon>Araneomorphae</taxon>
        <taxon>Entelegynae</taxon>
        <taxon>Araneoidea</taxon>
        <taxon>Araneidae</taxon>
        <taxon>Araneus</taxon>
    </lineage>
</organism>
<dbReference type="GO" id="GO:0000014">
    <property type="term" value="F:single-stranded DNA endodeoxyribonuclease activity"/>
    <property type="evidence" value="ECO:0007669"/>
    <property type="project" value="TreeGrafter"/>
</dbReference>
<dbReference type="GO" id="GO:0006303">
    <property type="term" value="P:double-strand break repair via nonhomologous end joining"/>
    <property type="evidence" value="ECO:0007669"/>
    <property type="project" value="TreeGrafter"/>
</dbReference>
<dbReference type="GO" id="GO:0000729">
    <property type="term" value="P:DNA double-strand break processing"/>
    <property type="evidence" value="ECO:0007669"/>
    <property type="project" value="TreeGrafter"/>
</dbReference>
<dbReference type="OrthoDB" id="6431778at2759"/>
<dbReference type="Proteomes" id="UP000499080">
    <property type="component" value="Unassembled WGS sequence"/>
</dbReference>
<dbReference type="GO" id="GO:0044547">
    <property type="term" value="F:DNA topoisomerase binding"/>
    <property type="evidence" value="ECO:0007669"/>
    <property type="project" value="TreeGrafter"/>
</dbReference>
<evidence type="ECO:0000313" key="1">
    <source>
        <dbReference type="EMBL" id="GBN89586.1"/>
    </source>
</evidence>
<accession>A0A4Y2SQ35</accession>
<dbReference type="GO" id="GO:0046975">
    <property type="term" value="F:histone H3K36 methyltransferase activity"/>
    <property type="evidence" value="ECO:0007669"/>
    <property type="project" value="TreeGrafter"/>
</dbReference>
<dbReference type="InterPro" id="IPR052709">
    <property type="entry name" value="Transposase-MT_Hybrid"/>
</dbReference>
<comment type="caution">
    <text evidence="1">The sequence shown here is derived from an EMBL/GenBank/DDBJ whole genome shotgun (WGS) entry which is preliminary data.</text>
</comment>
<protein>
    <submittedName>
        <fullName evidence="1">Uncharacterized protein</fullName>
    </submittedName>
</protein>
<dbReference type="GO" id="GO:0042800">
    <property type="term" value="F:histone H3K4 methyltransferase activity"/>
    <property type="evidence" value="ECO:0007669"/>
    <property type="project" value="TreeGrafter"/>
</dbReference>
<dbReference type="GO" id="GO:0044774">
    <property type="term" value="P:mitotic DNA integrity checkpoint signaling"/>
    <property type="evidence" value="ECO:0007669"/>
    <property type="project" value="TreeGrafter"/>
</dbReference>
<dbReference type="GO" id="GO:0031297">
    <property type="term" value="P:replication fork processing"/>
    <property type="evidence" value="ECO:0007669"/>
    <property type="project" value="TreeGrafter"/>
</dbReference>
<dbReference type="GO" id="GO:0005634">
    <property type="term" value="C:nucleus"/>
    <property type="evidence" value="ECO:0007669"/>
    <property type="project" value="TreeGrafter"/>
</dbReference>
<sequence>MCRRVTFACPIRALQSYNGALLEYSMPICGPFTQLAIQLILQQVEDARPDFAFSTYYGGIALQERQCQRYVAKIPAGNFDLNDAPRSGRPTEVDDDTIKALIESNHRYTTRKIAETLNIHH</sequence>
<proteinExistence type="predicted"/>
<gene>
    <name evidence="1" type="ORF">AVEN_69206_1</name>
</gene>
<keyword evidence="2" id="KW-1185">Reference proteome</keyword>
<name>A0A4Y2SQ35_ARAVE</name>
<evidence type="ECO:0000313" key="2">
    <source>
        <dbReference type="Proteomes" id="UP000499080"/>
    </source>
</evidence>
<dbReference type="GO" id="GO:0000793">
    <property type="term" value="C:condensed chromosome"/>
    <property type="evidence" value="ECO:0007669"/>
    <property type="project" value="TreeGrafter"/>
</dbReference>